<dbReference type="Proteomes" id="UP000054874">
    <property type="component" value="Unassembled WGS sequence"/>
</dbReference>
<evidence type="ECO:0000259" key="2">
    <source>
        <dbReference type="Pfam" id="PF01370"/>
    </source>
</evidence>
<evidence type="ECO:0000256" key="1">
    <source>
        <dbReference type="ARBA" id="ARBA00007637"/>
    </source>
</evidence>
<comment type="similarity">
    <text evidence="1">Belongs to the NAD(P)-dependent epimerase/dehydratase family.</text>
</comment>
<organism evidence="3 4">
    <name type="scientific">Acetivibrio ethanolgignens</name>
    <dbReference type="NCBI Taxonomy" id="290052"/>
    <lineage>
        <taxon>Bacteria</taxon>
        <taxon>Bacillati</taxon>
        <taxon>Bacillota</taxon>
        <taxon>Clostridia</taxon>
        <taxon>Eubacteriales</taxon>
        <taxon>Oscillospiraceae</taxon>
        <taxon>Acetivibrio</taxon>
    </lineage>
</organism>
<evidence type="ECO:0000313" key="3">
    <source>
        <dbReference type="EMBL" id="KSV57509.1"/>
    </source>
</evidence>
<dbReference type="PANTHER" id="PTHR43000">
    <property type="entry name" value="DTDP-D-GLUCOSE 4,6-DEHYDRATASE-RELATED"/>
    <property type="match status" value="1"/>
</dbReference>
<dbReference type="SUPFAM" id="SSF51735">
    <property type="entry name" value="NAD(P)-binding Rossmann-fold domains"/>
    <property type="match status" value="1"/>
</dbReference>
<proteinExistence type="inferred from homology"/>
<dbReference type="InterPro" id="IPR001509">
    <property type="entry name" value="Epimerase_deHydtase"/>
</dbReference>
<dbReference type="RefSeq" id="WP_058354320.1">
    <property type="nucleotide sequence ID" value="NZ_CABMMD010000219.1"/>
</dbReference>
<dbReference type="Gene3D" id="3.40.50.720">
    <property type="entry name" value="NAD(P)-binding Rossmann-like Domain"/>
    <property type="match status" value="1"/>
</dbReference>
<dbReference type="AlphaFoldDB" id="A0A0V8QAB1"/>
<keyword evidence="4" id="KW-1185">Reference proteome</keyword>
<accession>A0A0V8QAB1</accession>
<name>A0A0V8QAB1_9FIRM</name>
<comment type="caution">
    <text evidence="3">The sequence shown here is derived from an EMBL/GenBank/DDBJ whole genome shotgun (WGS) entry which is preliminary data.</text>
</comment>
<sequence>MNTIKKAVITGATGAVGISLIKELINQGIQVTAICHKNSKRIINIPDSSLVQIIECNMDEYSILKCTLNDTFDAFFHLAWDGTYGKYRDDLQIQLLNVKYTLDAVSLAKTLGCKVFIGAGSQSEYGHVEGVITSTTPCNPDNGYGIAKLAAGQMSRIKCNELGIRHIWCRIISLYGPYDGNQTMVMSLIKQLLNNERPKCTYGNQIWDYIYNKDAARALRFMAENGKNNEIYCLGSGKSRFLKDYILDIKDAINPNAQIGFGEIDYYPHQVMHLEVDISNLKKDVGFEPKYTFLQGIRETVDWYKEHIL</sequence>
<dbReference type="OrthoDB" id="9789543at2"/>
<dbReference type="EMBL" id="LNAM01000219">
    <property type="protein sequence ID" value="KSV57509.1"/>
    <property type="molecule type" value="Genomic_DNA"/>
</dbReference>
<feature type="domain" description="NAD-dependent epimerase/dehydratase" evidence="2">
    <location>
        <begin position="8"/>
        <end position="235"/>
    </location>
</feature>
<evidence type="ECO:0000313" key="4">
    <source>
        <dbReference type="Proteomes" id="UP000054874"/>
    </source>
</evidence>
<gene>
    <name evidence="3" type="ORF">ASU35_04835</name>
</gene>
<dbReference type="STRING" id="290052.ASU35_04835"/>
<protein>
    <submittedName>
        <fullName evidence="3">Epimerase</fullName>
    </submittedName>
</protein>
<reference evidence="3 4" key="1">
    <citation type="submission" date="2015-11" db="EMBL/GenBank/DDBJ databases">
        <title>Butyribacter intestini gen. nov., sp. nov., a butyric acid-producing bacterium of the family Lachnospiraceae isolated from the human faeces.</title>
        <authorList>
            <person name="Zou Y."/>
            <person name="Xue W."/>
            <person name="Luo G."/>
            <person name="Lv M."/>
        </authorList>
    </citation>
    <scope>NUCLEOTIDE SEQUENCE [LARGE SCALE GENOMIC DNA]</scope>
    <source>
        <strain evidence="3 4">ACET-33324</strain>
    </source>
</reference>
<dbReference type="Pfam" id="PF01370">
    <property type="entry name" value="Epimerase"/>
    <property type="match status" value="1"/>
</dbReference>
<dbReference type="InterPro" id="IPR036291">
    <property type="entry name" value="NAD(P)-bd_dom_sf"/>
</dbReference>